<comment type="caution">
    <text evidence="7">The sequence shown here is derived from an EMBL/GenBank/DDBJ whole genome shotgun (WGS) entry which is preliminary data.</text>
</comment>
<evidence type="ECO:0000259" key="6">
    <source>
        <dbReference type="PROSITE" id="PS50048"/>
    </source>
</evidence>
<reference evidence="7" key="1">
    <citation type="submission" date="2022-10" db="EMBL/GenBank/DDBJ databases">
        <title>Tapping the CABI collections for fungal endophytes: first genome assemblies for Collariella, Neodidymelliopsis, Ascochyta clinopodiicola, Didymella pomorum, Didymosphaeria variabile, Neocosmospora piperis and Neocucurbitaria cava.</title>
        <authorList>
            <person name="Hill R."/>
        </authorList>
    </citation>
    <scope>NUCLEOTIDE SEQUENCE</scope>
    <source>
        <strain evidence="7">IMI 355082</strain>
    </source>
</reference>
<dbReference type="PANTHER" id="PTHR47840:SF1">
    <property type="entry name" value="ZN(II)2CYS6 TRANSCRIPTION FACTOR (EUROFUNG)"/>
    <property type="match status" value="1"/>
</dbReference>
<dbReference type="SUPFAM" id="SSF57701">
    <property type="entry name" value="Zn2/Cys6 DNA-binding domain"/>
    <property type="match status" value="1"/>
</dbReference>
<dbReference type="GO" id="GO:0000981">
    <property type="term" value="F:DNA-binding transcription factor activity, RNA polymerase II-specific"/>
    <property type="evidence" value="ECO:0007669"/>
    <property type="project" value="InterPro"/>
</dbReference>
<name>A0A9W8Z364_9PEZI</name>
<sequence>MSGPGEQSSEPPAKRRKVRKGTRSCWECRRRKIKCQFNKPEDAICIGCKQRGTTCRSQEFADDGAAEPGHKSEPPLARRLDRLEQMMERLVDRIVPDEADMQGTSSNQPQVEARRSLSGSFQGEASAEHRESSADALDTTAASEGPIAALLSMRHESVHRRGPSESRHIPTPASTSVLEFATSTATAAVTPPERTSRPLKKSGSALLPPLNKHFWVCNTLRNVVPSQAAVDAILTASPGAPYVVAMCYSDAERRIGRPESPSSVSNTPTLTAHPLILAKRALQVLICIQQLPPEFDWDALEIGAAINDTMNRLTTTVTLVTSNDELIGYAEGIECLILQGFYQANGGNLRKAWITARRALSLAQMIGIDKGHSAAFRSCDPNINIHHRTSPAVLWSKVVSWERCLSLLLGLPIGSQGIVLPTIADPDSPMDRLERSHTALSARIGERNASHQRDPARHLSIYALTQEIDLELEATARDVPPEWWDQPHLDVSAPQNLLWDAIGKMLAQIHHFTLVLLLHVPYMLRDIDSPRYDYSKTACTTAARDLLSRFLIIRKHSVSAYVHHLVDYAGLIASMTLCLSYLSKRRSEVWEHDKIRQDILLLDNTKSRMDLVAHVSGDRLSREAVCVIDQLTPLVRKAAGDTVIQGETQVETPRAVHFNVPFMGAISITMPCGTSMSPPEWQGGHRRHPSSATGALERMAIGSPTQQHRPVRSSIETDTPVRTDIGFLNFAPYDDRAPLRPSAIENPVVEQQTDLLADGEEWALQGVDAAFWSLLEGSGV</sequence>
<dbReference type="SMART" id="SM00066">
    <property type="entry name" value="GAL4"/>
    <property type="match status" value="1"/>
</dbReference>
<dbReference type="PANTHER" id="PTHR47840">
    <property type="entry name" value="ZN(II)2CYS6 TRANSCRIPTION FACTOR (EUROFUNG)-RELATED"/>
    <property type="match status" value="1"/>
</dbReference>
<dbReference type="AlphaFoldDB" id="A0A9W8Z364"/>
<feature type="region of interest" description="Disordered" evidence="5">
    <location>
        <begin position="94"/>
        <end position="139"/>
    </location>
</feature>
<proteinExistence type="predicted"/>
<dbReference type="CDD" id="cd12148">
    <property type="entry name" value="fungal_TF_MHR"/>
    <property type="match status" value="1"/>
</dbReference>
<dbReference type="Proteomes" id="UP001140453">
    <property type="component" value="Unassembled WGS sequence"/>
</dbReference>
<dbReference type="PROSITE" id="PS50048">
    <property type="entry name" value="ZN2_CY6_FUNGAL_2"/>
    <property type="match status" value="1"/>
</dbReference>
<evidence type="ECO:0000256" key="1">
    <source>
        <dbReference type="ARBA" id="ARBA00022723"/>
    </source>
</evidence>
<keyword evidence="4" id="KW-0539">Nucleus</keyword>
<evidence type="ECO:0000256" key="4">
    <source>
        <dbReference type="ARBA" id="ARBA00023242"/>
    </source>
</evidence>
<dbReference type="GO" id="GO:0006351">
    <property type="term" value="P:DNA-templated transcription"/>
    <property type="evidence" value="ECO:0007669"/>
    <property type="project" value="InterPro"/>
</dbReference>
<protein>
    <recommendedName>
        <fullName evidence="6">Zn(2)-C6 fungal-type domain-containing protein</fullName>
    </recommendedName>
</protein>
<dbReference type="PROSITE" id="PS00463">
    <property type="entry name" value="ZN2_CY6_FUNGAL_1"/>
    <property type="match status" value="1"/>
</dbReference>
<keyword evidence="1" id="KW-0479">Metal-binding</keyword>
<evidence type="ECO:0000313" key="8">
    <source>
        <dbReference type="Proteomes" id="UP001140453"/>
    </source>
</evidence>
<feature type="domain" description="Zn(2)-C6 fungal-type" evidence="6">
    <location>
        <begin position="24"/>
        <end position="57"/>
    </location>
</feature>
<keyword evidence="8" id="KW-1185">Reference proteome</keyword>
<dbReference type="OrthoDB" id="5392779at2759"/>
<dbReference type="InterPro" id="IPR007219">
    <property type="entry name" value="XnlR_reg_dom"/>
</dbReference>
<dbReference type="Gene3D" id="4.10.240.10">
    <property type="entry name" value="Zn(2)-C6 fungal-type DNA-binding domain"/>
    <property type="match status" value="1"/>
</dbReference>
<keyword evidence="3" id="KW-0804">Transcription</keyword>
<evidence type="ECO:0000256" key="5">
    <source>
        <dbReference type="SAM" id="MobiDB-lite"/>
    </source>
</evidence>
<dbReference type="EMBL" id="JAPEVB010000001">
    <property type="protein sequence ID" value="KAJ4395802.1"/>
    <property type="molecule type" value="Genomic_DNA"/>
</dbReference>
<dbReference type="GO" id="GO:0003677">
    <property type="term" value="F:DNA binding"/>
    <property type="evidence" value="ECO:0007669"/>
    <property type="project" value="InterPro"/>
</dbReference>
<keyword evidence="2" id="KW-0805">Transcription regulation</keyword>
<feature type="region of interest" description="Disordered" evidence="5">
    <location>
        <begin position="1"/>
        <end position="24"/>
    </location>
</feature>
<dbReference type="Pfam" id="PF00172">
    <property type="entry name" value="Zn_clus"/>
    <property type="match status" value="1"/>
</dbReference>
<dbReference type="InterPro" id="IPR036864">
    <property type="entry name" value="Zn2-C6_fun-type_DNA-bd_sf"/>
</dbReference>
<dbReference type="SMART" id="SM00906">
    <property type="entry name" value="Fungal_trans"/>
    <property type="match status" value="1"/>
</dbReference>
<evidence type="ECO:0000256" key="2">
    <source>
        <dbReference type="ARBA" id="ARBA00023015"/>
    </source>
</evidence>
<dbReference type="InterPro" id="IPR001138">
    <property type="entry name" value="Zn2Cys6_DnaBD"/>
</dbReference>
<feature type="compositionally biased region" description="Polar residues" evidence="5">
    <location>
        <begin position="1"/>
        <end position="10"/>
    </location>
</feature>
<evidence type="ECO:0000313" key="7">
    <source>
        <dbReference type="EMBL" id="KAJ4395802.1"/>
    </source>
</evidence>
<evidence type="ECO:0000256" key="3">
    <source>
        <dbReference type="ARBA" id="ARBA00023163"/>
    </source>
</evidence>
<dbReference type="GO" id="GO:0008270">
    <property type="term" value="F:zinc ion binding"/>
    <property type="evidence" value="ECO:0007669"/>
    <property type="project" value="InterPro"/>
</dbReference>
<dbReference type="CDD" id="cd00067">
    <property type="entry name" value="GAL4"/>
    <property type="match status" value="1"/>
</dbReference>
<organism evidence="7 8">
    <name type="scientific">Gnomoniopsis smithogilvyi</name>
    <dbReference type="NCBI Taxonomy" id="1191159"/>
    <lineage>
        <taxon>Eukaryota</taxon>
        <taxon>Fungi</taxon>
        <taxon>Dikarya</taxon>
        <taxon>Ascomycota</taxon>
        <taxon>Pezizomycotina</taxon>
        <taxon>Sordariomycetes</taxon>
        <taxon>Sordariomycetidae</taxon>
        <taxon>Diaporthales</taxon>
        <taxon>Gnomoniaceae</taxon>
        <taxon>Gnomoniopsis</taxon>
    </lineage>
</organism>
<gene>
    <name evidence="7" type="ORF">N0V93_000016</name>
</gene>
<accession>A0A9W8Z364</accession>